<dbReference type="RefSeq" id="WP_151423240.1">
    <property type="nucleotide sequence ID" value="NZ_CANKVH010000001.1"/>
</dbReference>
<dbReference type="PROSITE" id="PS50929">
    <property type="entry name" value="ABC_TM1F"/>
    <property type="match status" value="1"/>
</dbReference>
<dbReference type="InterPro" id="IPR011527">
    <property type="entry name" value="ABC1_TM_dom"/>
</dbReference>
<evidence type="ECO:0000256" key="1">
    <source>
        <dbReference type="ARBA" id="ARBA00004651"/>
    </source>
</evidence>
<evidence type="ECO:0000313" key="11">
    <source>
        <dbReference type="Proteomes" id="UP000490386"/>
    </source>
</evidence>
<evidence type="ECO:0000256" key="5">
    <source>
        <dbReference type="ARBA" id="ARBA00022989"/>
    </source>
</evidence>
<gene>
    <name evidence="10" type="ORF">F8O03_06950</name>
</gene>
<feature type="transmembrane region" description="Helical" evidence="7">
    <location>
        <begin position="39"/>
        <end position="61"/>
    </location>
</feature>
<evidence type="ECO:0000256" key="6">
    <source>
        <dbReference type="ARBA" id="ARBA00023136"/>
    </source>
</evidence>
<feature type="transmembrane region" description="Helical" evidence="7">
    <location>
        <begin position="155"/>
        <end position="173"/>
    </location>
</feature>
<protein>
    <submittedName>
        <fullName evidence="10">ABC transporter ATP-binding protein</fullName>
    </submittedName>
</protein>
<dbReference type="Gene3D" id="3.40.50.300">
    <property type="entry name" value="P-loop containing nucleotide triphosphate hydrolases"/>
    <property type="match status" value="1"/>
</dbReference>
<keyword evidence="11" id="KW-1185">Reference proteome</keyword>
<dbReference type="InterPro" id="IPR039421">
    <property type="entry name" value="Type_1_exporter"/>
</dbReference>
<dbReference type="InterPro" id="IPR027417">
    <property type="entry name" value="P-loop_NTPase"/>
</dbReference>
<reference evidence="10 11" key="1">
    <citation type="submission" date="2019-09" db="EMBL/GenBank/DDBJ databases">
        <title>Phylogeny of genus Pseudoclavibacter and closely related genus.</title>
        <authorList>
            <person name="Li Y."/>
        </authorList>
    </citation>
    <scope>NUCLEOTIDE SEQUENCE [LARGE SCALE GENOMIC DNA]</scope>
    <source>
        <strain evidence="10 11">THG-MD12</strain>
    </source>
</reference>
<dbReference type="PROSITE" id="PS50893">
    <property type="entry name" value="ABC_TRANSPORTER_2"/>
    <property type="match status" value="1"/>
</dbReference>
<dbReference type="GO" id="GO:0005886">
    <property type="term" value="C:plasma membrane"/>
    <property type="evidence" value="ECO:0007669"/>
    <property type="project" value="UniProtKB-SubCell"/>
</dbReference>
<dbReference type="GO" id="GO:0015421">
    <property type="term" value="F:ABC-type oligopeptide transporter activity"/>
    <property type="evidence" value="ECO:0007669"/>
    <property type="project" value="TreeGrafter"/>
</dbReference>
<dbReference type="Proteomes" id="UP000490386">
    <property type="component" value="Unassembled WGS sequence"/>
</dbReference>
<dbReference type="InterPro" id="IPR036640">
    <property type="entry name" value="ABC1_TM_sf"/>
</dbReference>
<feature type="domain" description="ABC transmembrane type-1" evidence="9">
    <location>
        <begin position="43"/>
        <end position="323"/>
    </location>
</feature>
<feature type="transmembrane region" description="Helical" evidence="7">
    <location>
        <begin position="81"/>
        <end position="106"/>
    </location>
</feature>
<dbReference type="SUPFAM" id="SSF52540">
    <property type="entry name" value="P-loop containing nucleoside triphosphate hydrolases"/>
    <property type="match status" value="1"/>
</dbReference>
<feature type="domain" description="ABC transporter" evidence="8">
    <location>
        <begin position="376"/>
        <end position="610"/>
    </location>
</feature>
<comment type="caution">
    <text evidence="10">The sequence shown here is derived from an EMBL/GenBank/DDBJ whole genome shotgun (WGS) entry which is preliminary data.</text>
</comment>
<evidence type="ECO:0000259" key="8">
    <source>
        <dbReference type="PROSITE" id="PS50893"/>
    </source>
</evidence>
<dbReference type="InterPro" id="IPR003593">
    <property type="entry name" value="AAA+_ATPase"/>
</dbReference>
<keyword evidence="4 10" id="KW-0067">ATP-binding</keyword>
<dbReference type="EMBL" id="WBJX01000002">
    <property type="protein sequence ID" value="KAB1638142.1"/>
    <property type="molecule type" value="Genomic_DNA"/>
</dbReference>
<comment type="subcellular location">
    <subcellularLocation>
        <location evidence="1">Cell membrane</location>
        <topology evidence="1">Multi-pass membrane protein</topology>
    </subcellularLocation>
</comment>
<evidence type="ECO:0000256" key="7">
    <source>
        <dbReference type="SAM" id="Phobius"/>
    </source>
</evidence>
<dbReference type="Pfam" id="PF00664">
    <property type="entry name" value="ABC_membrane"/>
    <property type="match status" value="1"/>
</dbReference>
<dbReference type="SUPFAM" id="SSF90123">
    <property type="entry name" value="ABC transporter transmembrane region"/>
    <property type="match status" value="1"/>
</dbReference>
<name>A0A7J5B291_9MICO</name>
<dbReference type="PANTHER" id="PTHR43394">
    <property type="entry name" value="ATP-DEPENDENT PERMEASE MDL1, MITOCHONDRIAL"/>
    <property type="match status" value="1"/>
</dbReference>
<keyword evidence="6 7" id="KW-0472">Membrane</keyword>
<accession>A0A7J5B291</accession>
<keyword evidence="3" id="KW-0547">Nucleotide-binding</keyword>
<dbReference type="PANTHER" id="PTHR43394:SF1">
    <property type="entry name" value="ATP-BINDING CASSETTE SUB-FAMILY B MEMBER 10, MITOCHONDRIAL"/>
    <property type="match status" value="1"/>
</dbReference>
<evidence type="ECO:0000256" key="3">
    <source>
        <dbReference type="ARBA" id="ARBA00022741"/>
    </source>
</evidence>
<evidence type="ECO:0000259" key="9">
    <source>
        <dbReference type="PROSITE" id="PS50929"/>
    </source>
</evidence>
<dbReference type="Pfam" id="PF00005">
    <property type="entry name" value="ABC_tran"/>
    <property type="match status" value="1"/>
</dbReference>
<dbReference type="GO" id="GO:0005524">
    <property type="term" value="F:ATP binding"/>
    <property type="evidence" value="ECO:0007669"/>
    <property type="project" value="UniProtKB-KW"/>
</dbReference>
<dbReference type="Gene3D" id="1.20.1560.10">
    <property type="entry name" value="ABC transporter type 1, transmembrane domain"/>
    <property type="match status" value="1"/>
</dbReference>
<dbReference type="GO" id="GO:0016887">
    <property type="term" value="F:ATP hydrolysis activity"/>
    <property type="evidence" value="ECO:0007669"/>
    <property type="project" value="InterPro"/>
</dbReference>
<feature type="transmembrane region" description="Helical" evidence="7">
    <location>
        <begin position="179"/>
        <end position="199"/>
    </location>
</feature>
<evidence type="ECO:0000313" key="10">
    <source>
        <dbReference type="EMBL" id="KAB1638142.1"/>
    </source>
</evidence>
<dbReference type="InterPro" id="IPR003439">
    <property type="entry name" value="ABC_transporter-like_ATP-bd"/>
</dbReference>
<dbReference type="AlphaFoldDB" id="A0A7J5B291"/>
<keyword evidence="2 7" id="KW-0812">Transmembrane</keyword>
<sequence>MSGATSGLQAETQPVTPGLPIATGKRSARLAWRLLTLRPWMLVLAIVLLGAAAAAALLVPAGLGRLVDAVTGVDRSLVEVALMLLAGVAGSAALGALGSMALAAVLETALARLREDFVAASLALPAVLVDEVADGELVSRATDDVDTVGEVTTGAVPAVVSASLAVLATGVGLAVLNPFFLLAMLTVVPVHAFALWRYLRKAPRLYAAERVAIASRSREMVSAIQALPTVHAYGWGGAITERIRNRSWNVLRWALRTRIVQSRFGFRMNMAEAVGLTSVLLVGAWLAFTGAATIGEVTTAALLFQALFGPFISLLMLVDDLQSAGASLARVAGVIQLAPVPPDEQPRVRVALGESLANAGAAIAGAAAGDPPAPEITLESVEAAYPGRPPVLWIGELRIPAGQRVAVVGSSGAGKSTLARVLMGLLEVRAGHVDVGGLDPAEMSELERASRIVMVSQDVHVFSGTLRHNLLIARESASDDELRDALESVAGPRWRHTFTDGLDTMVGEGNADVSATDAHRLALARALVTRAPIVILDEATADADTADARTLEAAARRALAGRTVVTIAHHLSQASSAERVLVMEHGRVVEDGTHDELLEIEGPYRELWAAWTSHRAPAVDPSEGHH</sequence>
<organism evidence="10 11">
    <name type="scientific">Pseudoclavibacter terrae</name>
    <dbReference type="NCBI Taxonomy" id="1530195"/>
    <lineage>
        <taxon>Bacteria</taxon>
        <taxon>Bacillati</taxon>
        <taxon>Actinomycetota</taxon>
        <taxon>Actinomycetes</taxon>
        <taxon>Micrococcales</taxon>
        <taxon>Microbacteriaceae</taxon>
        <taxon>Pseudoclavibacter</taxon>
    </lineage>
</organism>
<proteinExistence type="predicted"/>
<dbReference type="OrthoDB" id="9806127at2"/>
<evidence type="ECO:0000256" key="2">
    <source>
        <dbReference type="ARBA" id="ARBA00022692"/>
    </source>
</evidence>
<evidence type="ECO:0000256" key="4">
    <source>
        <dbReference type="ARBA" id="ARBA00022840"/>
    </source>
</evidence>
<dbReference type="SMART" id="SM00382">
    <property type="entry name" value="AAA"/>
    <property type="match status" value="1"/>
</dbReference>
<feature type="transmembrane region" description="Helical" evidence="7">
    <location>
        <begin position="273"/>
        <end position="294"/>
    </location>
</feature>
<keyword evidence="5 7" id="KW-1133">Transmembrane helix</keyword>
<dbReference type="CDD" id="cd07346">
    <property type="entry name" value="ABC_6TM_exporters"/>
    <property type="match status" value="1"/>
</dbReference>